<evidence type="ECO:0000313" key="1">
    <source>
        <dbReference type="EMBL" id="VFJ13396.1"/>
    </source>
</evidence>
<evidence type="ECO:0000313" key="2">
    <source>
        <dbReference type="Proteomes" id="UP000294299"/>
    </source>
</evidence>
<organism evidence="1 2">
    <name type="scientific">Candidatus Nitrosocosmicus franklandianus</name>
    <dbReference type="NCBI Taxonomy" id="1798806"/>
    <lineage>
        <taxon>Archaea</taxon>
        <taxon>Nitrososphaerota</taxon>
        <taxon>Nitrososphaeria</taxon>
        <taxon>Nitrososphaerales</taxon>
        <taxon>Nitrososphaeraceae</taxon>
        <taxon>Candidatus Nitrosocosmicus</taxon>
    </lineage>
</organism>
<protein>
    <submittedName>
        <fullName evidence="1">Uncharacterized protein</fullName>
    </submittedName>
</protein>
<keyword evidence="2" id="KW-1185">Reference proteome</keyword>
<accession>A0A484I8G6</accession>
<dbReference type="Proteomes" id="UP000294299">
    <property type="component" value="Chromosome NFRAN"/>
</dbReference>
<reference evidence="1 2" key="1">
    <citation type="submission" date="2019-02" db="EMBL/GenBank/DDBJ databases">
        <authorList>
            <person name="Lehtovirta-Morley E L."/>
        </authorList>
    </citation>
    <scope>NUCLEOTIDE SEQUENCE [LARGE SCALE GENOMIC DNA]</scope>
    <source>
        <strain evidence="1">NFRAN1</strain>
    </source>
</reference>
<name>A0A484I8G6_9ARCH</name>
<dbReference type="KEGG" id="nfn:NFRAN_1074"/>
<gene>
    <name evidence="1" type="ORF">NFRAN_1074</name>
</gene>
<dbReference type="AlphaFoldDB" id="A0A484I8G6"/>
<sequence length="54" mass="6402">MDVTVVRVYMFQCERKILEQIFHFNCREAKAYTSNKILSIVKLANNYKINSCNL</sequence>
<proteinExistence type="predicted"/>
<dbReference type="EMBL" id="LR216287">
    <property type="protein sequence ID" value="VFJ13396.1"/>
    <property type="molecule type" value="Genomic_DNA"/>
</dbReference>